<feature type="region of interest" description="Disordered" evidence="1">
    <location>
        <begin position="1"/>
        <end position="21"/>
    </location>
</feature>
<feature type="compositionally biased region" description="Polar residues" evidence="1">
    <location>
        <begin position="1"/>
        <end position="15"/>
    </location>
</feature>
<evidence type="ECO:0000313" key="2">
    <source>
        <dbReference type="EMBL" id="TFY78662.1"/>
    </source>
</evidence>
<protein>
    <submittedName>
        <fullName evidence="2">Uncharacterized protein</fullName>
    </submittedName>
</protein>
<evidence type="ECO:0000256" key="1">
    <source>
        <dbReference type="SAM" id="MobiDB-lite"/>
    </source>
</evidence>
<dbReference type="EMBL" id="SFCI01000638">
    <property type="protein sequence ID" value="TFY78662.1"/>
    <property type="molecule type" value="Genomic_DNA"/>
</dbReference>
<dbReference type="STRING" id="135208.A0A4Y9ZV34"/>
<dbReference type="AlphaFoldDB" id="A0A4Y9ZV34"/>
<keyword evidence="3" id="KW-1185">Reference proteome</keyword>
<feature type="compositionally biased region" description="Basic and acidic residues" evidence="1">
    <location>
        <begin position="62"/>
        <end position="81"/>
    </location>
</feature>
<comment type="caution">
    <text evidence="2">The sequence shown here is derived from an EMBL/GenBank/DDBJ whole genome shotgun (WGS) entry which is preliminary data.</text>
</comment>
<organism evidence="2 3">
    <name type="scientific">Hericium alpestre</name>
    <dbReference type="NCBI Taxonomy" id="135208"/>
    <lineage>
        <taxon>Eukaryota</taxon>
        <taxon>Fungi</taxon>
        <taxon>Dikarya</taxon>
        <taxon>Basidiomycota</taxon>
        <taxon>Agaricomycotina</taxon>
        <taxon>Agaricomycetes</taxon>
        <taxon>Russulales</taxon>
        <taxon>Hericiaceae</taxon>
        <taxon>Hericium</taxon>
    </lineage>
</organism>
<evidence type="ECO:0000313" key="3">
    <source>
        <dbReference type="Proteomes" id="UP000298061"/>
    </source>
</evidence>
<sequence>MASSPLKSGNQTPKQSLKADDFERQGAFLKCKVCPSTSGDANPWLPSRSVGSHVATQKHQRYSKERAERQEAAEARARHATDAAASTRIEDDDRPDVSGMDCDPPFIEDTSADHPTGARTSSFWDSIPDSMHWTDQDGRRVLFSAGQDLHDPLAQSFAQALHGTAHGVERPMHSFFSDDWDNDDGDDIEDAMSIHDSASAHDLYTKWFVDGNSDESWFPYPEKAMFLTDVLFNAPRLRFSRAQQKAVLSWAKELGATVPSYYAYHQCASALKKEVGDPTRQEISTQGNVWYLNEIGDSIAKDIANPISRPNMIFYPEYMGNAMKELNNGSKLLRDVSDDVLTPSAKINGRMYYVGELVRHTQYRWFIPTRWLQRDGMMWADGYHVDETPVCFRV</sequence>
<reference evidence="2 3" key="1">
    <citation type="submission" date="2019-02" db="EMBL/GenBank/DDBJ databases">
        <title>Genome sequencing of the rare red list fungi Hericium alpestre (H. flagellum).</title>
        <authorList>
            <person name="Buettner E."/>
            <person name="Kellner H."/>
        </authorList>
    </citation>
    <scope>NUCLEOTIDE SEQUENCE [LARGE SCALE GENOMIC DNA]</scope>
    <source>
        <strain evidence="2 3">DSM 108284</strain>
    </source>
</reference>
<proteinExistence type="predicted"/>
<dbReference type="Proteomes" id="UP000298061">
    <property type="component" value="Unassembled WGS sequence"/>
</dbReference>
<feature type="region of interest" description="Disordered" evidence="1">
    <location>
        <begin position="38"/>
        <end position="97"/>
    </location>
</feature>
<accession>A0A4Y9ZV34</accession>
<name>A0A4Y9ZV34_9AGAM</name>
<dbReference type="OrthoDB" id="2689033at2759"/>
<gene>
    <name evidence="2" type="ORF">EWM64_g5350</name>
</gene>